<accession>A0A914BD90</accession>
<dbReference type="RefSeq" id="XP_038074204.1">
    <property type="nucleotide sequence ID" value="XM_038218276.1"/>
</dbReference>
<protein>
    <recommendedName>
        <fullName evidence="3">AB hydrolase-1 domain-containing protein</fullName>
    </recommendedName>
</protein>
<dbReference type="Gene3D" id="3.40.50.1820">
    <property type="entry name" value="alpha/beta hydrolase"/>
    <property type="match status" value="1"/>
</dbReference>
<dbReference type="OrthoDB" id="408373at2759"/>
<sequence>MAKSILSQLFAVVFTVSYALFGGTMVCLHLMIAAIKKGPKRVFSWKTRDTRPKCLDNPDLGTHGFIRTKDVRLHYVSAGDETKPLMLMLHGFPECWYSWRYQIMEFKKDYRVVAIDQRAYGDSDTPSGVANYTMDKLTEDVKEVVKGLGYNSCTLVAHDWGGAIAWYVAATYPDIVDKLIVMNIPHPRCFNDNLNWRQILASWYIFFFQLPFLPELNCRSNDYGFISGAFLSDGMGLRHKENMSKEDIEAFKYCTSQKGNLTGMINYYRAAVRYPPRIKSTMTTPTLIVWGDQDKALTIKLLDGTDKYVQNLTIKIVPGASHWVQQDAPDVVNKHMRDFLSGQ</sequence>
<dbReference type="PANTHER" id="PTHR43329">
    <property type="entry name" value="EPOXIDE HYDROLASE"/>
    <property type="match status" value="1"/>
</dbReference>
<dbReference type="EnsemblMetazoa" id="XM_038218276.1">
    <property type="protein sequence ID" value="XP_038074204.1"/>
    <property type="gene ID" value="LOC119742351"/>
</dbReference>
<organism evidence="4 5">
    <name type="scientific">Patiria miniata</name>
    <name type="common">Bat star</name>
    <name type="synonym">Asterina miniata</name>
    <dbReference type="NCBI Taxonomy" id="46514"/>
    <lineage>
        <taxon>Eukaryota</taxon>
        <taxon>Metazoa</taxon>
        <taxon>Echinodermata</taxon>
        <taxon>Eleutherozoa</taxon>
        <taxon>Asterozoa</taxon>
        <taxon>Asteroidea</taxon>
        <taxon>Valvatacea</taxon>
        <taxon>Valvatida</taxon>
        <taxon>Asterinidae</taxon>
        <taxon>Patiria</taxon>
    </lineage>
</organism>
<dbReference type="AlphaFoldDB" id="A0A914BD90"/>
<dbReference type="Proteomes" id="UP000887568">
    <property type="component" value="Unplaced"/>
</dbReference>
<keyword evidence="1" id="KW-0378">Hydrolase</keyword>
<comment type="similarity">
    <text evidence="2">Belongs to the AB hydrolase superfamily. Epoxide hydrolase family.</text>
</comment>
<dbReference type="Pfam" id="PF00561">
    <property type="entry name" value="Abhydrolase_1"/>
    <property type="match status" value="1"/>
</dbReference>
<dbReference type="InterPro" id="IPR029058">
    <property type="entry name" value="AB_hydrolase_fold"/>
</dbReference>
<dbReference type="SUPFAM" id="SSF53474">
    <property type="entry name" value="alpha/beta-Hydrolases"/>
    <property type="match status" value="1"/>
</dbReference>
<reference evidence="4" key="1">
    <citation type="submission" date="2022-11" db="UniProtKB">
        <authorList>
            <consortium name="EnsemblMetazoa"/>
        </authorList>
    </citation>
    <scope>IDENTIFICATION</scope>
</reference>
<dbReference type="PRINTS" id="PR00412">
    <property type="entry name" value="EPOXHYDRLASE"/>
</dbReference>
<evidence type="ECO:0000313" key="5">
    <source>
        <dbReference type="Proteomes" id="UP000887568"/>
    </source>
</evidence>
<dbReference type="InterPro" id="IPR000639">
    <property type="entry name" value="Epox_hydrolase-like"/>
</dbReference>
<evidence type="ECO:0000313" key="4">
    <source>
        <dbReference type="EnsemblMetazoa" id="XP_038074203.1"/>
    </source>
</evidence>
<feature type="domain" description="AB hydrolase-1" evidence="3">
    <location>
        <begin position="84"/>
        <end position="328"/>
    </location>
</feature>
<dbReference type="PRINTS" id="PR00111">
    <property type="entry name" value="ABHYDROLASE"/>
</dbReference>
<dbReference type="EnsemblMetazoa" id="XM_038218275.1">
    <property type="protein sequence ID" value="XP_038074203.1"/>
    <property type="gene ID" value="LOC119742351"/>
</dbReference>
<dbReference type="GeneID" id="119742351"/>
<dbReference type="RefSeq" id="XP_038074203.1">
    <property type="nucleotide sequence ID" value="XM_038218275.1"/>
</dbReference>
<dbReference type="GO" id="GO:0004301">
    <property type="term" value="F:epoxide hydrolase activity"/>
    <property type="evidence" value="ECO:0007669"/>
    <property type="project" value="UniProtKB-ARBA"/>
</dbReference>
<name>A0A914BD90_PATMI</name>
<dbReference type="InterPro" id="IPR000073">
    <property type="entry name" value="AB_hydrolase_1"/>
</dbReference>
<proteinExistence type="inferred from homology"/>
<dbReference type="OMA" id="YRWMVRS"/>
<keyword evidence="5" id="KW-1185">Reference proteome</keyword>
<evidence type="ECO:0000259" key="3">
    <source>
        <dbReference type="Pfam" id="PF00561"/>
    </source>
</evidence>
<evidence type="ECO:0000256" key="1">
    <source>
        <dbReference type="ARBA" id="ARBA00022801"/>
    </source>
</evidence>
<evidence type="ECO:0000256" key="2">
    <source>
        <dbReference type="ARBA" id="ARBA00038334"/>
    </source>
</evidence>